<organism evidence="2 4">
    <name type="scientific">Didymodactylos carnosus</name>
    <dbReference type="NCBI Taxonomy" id="1234261"/>
    <lineage>
        <taxon>Eukaryota</taxon>
        <taxon>Metazoa</taxon>
        <taxon>Spiralia</taxon>
        <taxon>Gnathifera</taxon>
        <taxon>Rotifera</taxon>
        <taxon>Eurotatoria</taxon>
        <taxon>Bdelloidea</taxon>
        <taxon>Philodinida</taxon>
        <taxon>Philodinidae</taxon>
        <taxon>Didymodactylos</taxon>
    </lineage>
</organism>
<dbReference type="Proteomes" id="UP000663829">
    <property type="component" value="Unassembled WGS sequence"/>
</dbReference>
<feature type="domain" description="Transposase Tc1-like" evidence="1">
    <location>
        <begin position="74"/>
        <end position="141"/>
    </location>
</feature>
<accession>A0A815FNH9</accession>
<evidence type="ECO:0000313" key="3">
    <source>
        <dbReference type="EMBL" id="CAF4180514.1"/>
    </source>
</evidence>
<evidence type="ECO:0000259" key="1">
    <source>
        <dbReference type="Pfam" id="PF01498"/>
    </source>
</evidence>
<dbReference type="SUPFAM" id="SSF46689">
    <property type="entry name" value="Homeodomain-like"/>
    <property type="match status" value="1"/>
</dbReference>
<dbReference type="OrthoDB" id="4843387at2759"/>
<dbReference type="EMBL" id="CAJNOQ010013786">
    <property type="protein sequence ID" value="CAF1328705.1"/>
    <property type="molecule type" value="Genomic_DNA"/>
</dbReference>
<proteinExistence type="predicted"/>
<keyword evidence="4" id="KW-1185">Reference proteome</keyword>
<reference evidence="2" key="1">
    <citation type="submission" date="2021-02" db="EMBL/GenBank/DDBJ databases">
        <authorList>
            <person name="Nowell W R."/>
        </authorList>
    </citation>
    <scope>NUCLEOTIDE SEQUENCE</scope>
</reference>
<dbReference type="GO" id="GO:0006313">
    <property type="term" value="P:DNA transposition"/>
    <property type="evidence" value="ECO:0007669"/>
    <property type="project" value="InterPro"/>
</dbReference>
<name>A0A815FNH9_9BILA</name>
<dbReference type="Proteomes" id="UP000681722">
    <property type="component" value="Unassembled WGS sequence"/>
</dbReference>
<dbReference type="InterPro" id="IPR002492">
    <property type="entry name" value="Transposase_Tc1-like"/>
</dbReference>
<dbReference type="EMBL" id="CAJOBC010051877">
    <property type="protein sequence ID" value="CAF4180514.1"/>
    <property type="molecule type" value="Genomic_DNA"/>
</dbReference>
<dbReference type="GO" id="GO:0003677">
    <property type="term" value="F:DNA binding"/>
    <property type="evidence" value="ECO:0007669"/>
    <property type="project" value="InterPro"/>
</dbReference>
<evidence type="ECO:0000313" key="2">
    <source>
        <dbReference type="EMBL" id="CAF1328705.1"/>
    </source>
</evidence>
<protein>
    <recommendedName>
        <fullName evidence="1">Transposase Tc1-like domain-containing protein</fullName>
    </recommendedName>
</protein>
<dbReference type="InterPro" id="IPR009057">
    <property type="entry name" value="Homeodomain-like_sf"/>
</dbReference>
<dbReference type="Gene3D" id="3.30.420.10">
    <property type="entry name" value="Ribonuclease H-like superfamily/Ribonuclease H"/>
    <property type="match status" value="1"/>
</dbReference>
<comment type="caution">
    <text evidence="2">The sequence shown here is derived from an EMBL/GenBank/DDBJ whole genome shotgun (WGS) entry which is preliminary data.</text>
</comment>
<dbReference type="GO" id="GO:0015074">
    <property type="term" value="P:DNA integration"/>
    <property type="evidence" value="ECO:0007669"/>
    <property type="project" value="InterPro"/>
</dbReference>
<gene>
    <name evidence="2" type="ORF">GPM918_LOCUS29834</name>
    <name evidence="3" type="ORF">SRO942_LOCUS30428</name>
</gene>
<dbReference type="AlphaFoldDB" id="A0A815FNH9"/>
<dbReference type="Pfam" id="PF01498">
    <property type="entry name" value="HTH_Tnp_Tc3_2"/>
    <property type="match status" value="1"/>
</dbReference>
<sequence length="219" mass="25804">MTKTNSLKSHHISVSHYWNIGILSVRKIHRATKIPLSTISYQLKKLKTQGCLQYRASNGRKRKIDAKCSQALGQFIRRNNGVTLHELAEKLRNQCQSTVSTSTISRHLKRLQYENCLPLKTPMLTPEHKKRRVEWAKAHLNNNWKSTIFTDECSFQLFRNTIRRWSKQTKEEKKRIPKNRQKVHVWGSISYCGTVGFHPFQRIMNSDYYIEILESNFQC</sequence>
<dbReference type="InterPro" id="IPR036397">
    <property type="entry name" value="RNaseH_sf"/>
</dbReference>
<evidence type="ECO:0000313" key="4">
    <source>
        <dbReference type="Proteomes" id="UP000663829"/>
    </source>
</evidence>